<dbReference type="Gene3D" id="1.25.40.20">
    <property type="entry name" value="Ankyrin repeat-containing domain"/>
    <property type="match status" value="3"/>
</dbReference>
<feature type="repeat" description="ANK" evidence="3">
    <location>
        <begin position="526"/>
        <end position="558"/>
    </location>
</feature>
<dbReference type="InterPro" id="IPR049050">
    <property type="entry name" value="nSTAND3"/>
</dbReference>
<dbReference type="Pfam" id="PF12796">
    <property type="entry name" value="Ank_2"/>
    <property type="match status" value="4"/>
</dbReference>
<keyword evidence="6" id="KW-1185">Reference proteome</keyword>
<feature type="repeat" description="ANK" evidence="3">
    <location>
        <begin position="791"/>
        <end position="823"/>
    </location>
</feature>
<evidence type="ECO:0000259" key="4">
    <source>
        <dbReference type="Pfam" id="PF20720"/>
    </source>
</evidence>
<keyword evidence="2 3" id="KW-0040">ANK repeat</keyword>
<dbReference type="OrthoDB" id="7464126at2759"/>
<dbReference type="InterPro" id="IPR027417">
    <property type="entry name" value="P-loop_NTPase"/>
</dbReference>
<feature type="repeat" description="ANK" evidence="3">
    <location>
        <begin position="659"/>
        <end position="691"/>
    </location>
</feature>
<feature type="repeat" description="ANK" evidence="3">
    <location>
        <begin position="857"/>
        <end position="881"/>
    </location>
</feature>
<dbReference type="PRINTS" id="PR01415">
    <property type="entry name" value="ANKYRIN"/>
</dbReference>
<evidence type="ECO:0000256" key="2">
    <source>
        <dbReference type="ARBA" id="ARBA00023043"/>
    </source>
</evidence>
<feature type="repeat" description="ANK" evidence="3">
    <location>
        <begin position="725"/>
        <end position="757"/>
    </location>
</feature>
<dbReference type="SMART" id="SM00248">
    <property type="entry name" value="ANK"/>
    <property type="match status" value="13"/>
</dbReference>
<name>A0A6J8ER49_MYTCO</name>
<feature type="repeat" description="ANK" evidence="3">
    <location>
        <begin position="692"/>
        <end position="724"/>
    </location>
</feature>
<feature type="repeat" description="ANK" evidence="3">
    <location>
        <begin position="758"/>
        <end position="790"/>
    </location>
</feature>
<sequence length="881" mass="100081">MTTVYYLSDIHYQHINDWIKDDKKFIVTIATRKIFERLKTDNCVLVVGRAGNGKSSIVRHIALDLRRKYQHEIIPLVRSPSGIFEFIDRKGKQIFIVDDLCGKVNINAQSVDDWFSQIDEILKLIYTSGKSNSKPDADIKFLFATGSNIYDDSIFQKLKLLQKYVFQLSDWPLTDDEKLKMIKNYISPEAETKLLQKLKSDEAYFPLLCKIAERKTADQIIRLFNNLKDFIKQDLIDLKETNNLKFCVITLCALLNNRFKEEMLNDVFESDTERQAFKKVCLEFNIGPNKDTVKRKIKEQLNNLEDMYVAKTESYYHFIHSEVYHIAVLVCGQTFLHSFIKFVRGSFIAERFCFESIISDIPNNKHIIIICDENTEKRYFDRLMFDLEKGNTYSTFHNNQLQSESYRAKFCSYCETRQQKVSELLKHFSEKSYTDNVSSTEKNYEDYTAFSKQHHFFSHKMRKPLIESAWEGYADIVHMLLKSDCDINEADRFGRTALYVACLLGKEEVVKVLLNNNANHSLCDDNGQSPLLVASREGHDTIVDALLQNNADLNACDVNGNSPLLVASFKSNLSTVQILSNNMTDFSKVNNLGQTPVFVASMKGRENVVKYLLSVHSEYILKPDNEGRSPLFIACREGYPDVVNILLRNQADVSQLDWNKRSPLFIASAEGYKDIVSILIQNNAKINQCDEEGRTPLFIASDKGRTGTVKNLVSSGADLNATDDRKCTPLYAACRRGFIDIVKLLYENHASITQCNTWNSSPVFAACRQGYVDIVKYLLQNGCNISGSDFSGTTPLLVACENGNTEIVNILIQQGADINQSDQSKKTPLHASAAGGHAAIVKLLIIKGAITTLTNSNNQTPLDLARKHSYTDIVKLLLTNK</sequence>
<proteinExistence type="predicted"/>
<dbReference type="InterPro" id="IPR002110">
    <property type="entry name" value="Ankyrin_rpt"/>
</dbReference>
<dbReference type="SUPFAM" id="SSF48403">
    <property type="entry name" value="Ankyrin repeat"/>
    <property type="match status" value="2"/>
</dbReference>
<dbReference type="InterPro" id="IPR036770">
    <property type="entry name" value="Ankyrin_rpt-contain_sf"/>
</dbReference>
<dbReference type="PROSITE" id="PS50088">
    <property type="entry name" value="ANK_REPEAT"/>
    <property type="match status" value="10"/>
</dbReference>
<evidence type="ECO:0000313" key="5">
    <source>
        <dbReference type="EMBL" id="CAC5422998.1"/>
    </source>
</evidence>
<reference evidence="5 6" key="1">
    <citation type="submission" date="2020-06" db="EMBL/GenBank/DDBJ databases">
        <authorList>
            <person name="Li R."/>
            <person name="Bekaert M."/>
        </authorList>
    </citation>
    <scope>NUCLEOTIDE SEQUENCE [LARGE SCALE GENOMIC DNA]</scope>
    <source>
        <strain evidence="6">wild</strain>
    </source>
</reference>
<gene>
    <name evidence="5" type="ORF">MCOR_55008</name>
</gene>
<dbReference type="AlphaFoldDB" id="A0A6J8ER49"/>
<dbReference type="SUPFAM" id="SSF52540">
    <property type="entry name" value="P-loop containing nucleoside triphosphate hydrolases"/>
    <property type="match status" value="1"/>
</dbReference>
<evidence type="ECO:0000256" key="1">
    <source>
        <dbReference type="ARBA" id="ARBA00022737"/>
    </source>
</evidence>
<dbReference type="EMBL" id="CACVKT020009705">
    <property type="protein sequence ID" value="CAC5422998.1"/>
    <property type="molecule type" value="Genomic_DNA"/>
</dbReference>
<organism evidence="5 6">
    <name type="scientific">Mytilus coruscus</name>
    <name type="common">Sea mussel</name>
    <dbReference type="NCBI Taxonomy" id="42192"/>
    <lineage>
        <taxon>Eukaryota</taxon>
        <taxon>Metazoa</taxon>
        <taxon>Spiralia</taxon>
        <taxon>Lophotrochozoa</taxon>
        <taxon>Mollusca</taxon>
        <taxon>Bivalvia</taxon>
        <taxon>Autobranchia</taxon>
        <taxon>Pteriomorphia</taxon>
        <taxon>Mytilida</taxon>
        <taxon>Mytiloidea</taxon>
        <taxon>Mytilidae</taxon>
        <taxon>Mytilinae</taxon>
        <taxon>Mytilus</taxon>
    </lineage>
</organism>
<dbReference type="PANTHER" id="PTHR24198">
    <property type="entry name" value="ANKYRIN REPEAT AND PROTEIN KINASE DOMAIN-CONTAINING PROTEIN"/>
    <property type="match status" value="1"/>
</dbReference>
<dbReference type="PROSITE" id="PS50297">
    <property type="entry name" value="ANK_REP_REGION"/>
    <property type="match status" value="9"/>
</dbReference>
<dbReference type="Pfam" id="PF20720">
    <property type="entry name" value="nSTAND3"/>
    <property type="match status" value="1"/>
</dbReference>
<dbReference type="Proteomes" id="UP000507470">
    <property type="component" value="Unassembled WGS sequence"/>
</dbReference>
<accession>A0A6J8ER49</accession>
<evidence type="ECO:0000313" key="6">
    <source>
        <dbReference type="Proteomes" id="UP000507470"/>
    </source>
</evidence>
<dbReference type="Pfam" id="PF00023">
    <property type="entry name" value="Ank"/>
    <property type="match status" value="1"/>
</dbReference>
<feature type="repeat" description="ANK" evidence="3">
    <location>
        <begin position="626"/>
        <end position="658"/>
    </location>
</feature>
<protein>
    <recommendedName>
        <fullName evidence="4">Novel STAND NTPase 3 domain-containing protein</fullName>
    </recommendedName>
</protein>
<dbReference type="PANTHER" id="PTHR24198:SF165">
    <property type="entry name" value="ANKYRIN REPEAT-CONTAINING PROTEIN-RELATED"/>
    <property type="match status" value="1"/>
</dbReference>
<feature type="repeat" description="ANK" evidence="3">
    <location>
        <begin position="493"/>
        <end position="525"/>
    </location>
</feature>
<feature type="repeat" description="ANK" evidence="3">
    <location>
        <begin position="824"/>
        <end position="856"/>
    </location>
</feature>
<feature type="domain" description="Novel STAND NTPase 3" evidence="4">
    <location>
        <begin position="25"/>
        <end position="186"/>
    </location>
</feature>
<keyword evidence="1" id="KW-0677">Repeat</keyword>
<evidence type="ECO:0000256" key="3">
    <source>
        <dbReference type="PROSITE-ProRule" id="PRU00023"/>
    </source>
</evidence>